<protein>
    <submittedName>
        <fullName evidence="7">Tyrosine recombinase XerC</fullName>
    </submittedName>
</protein>
<dbReference type="InterPro" id="IPR010998">
    <property type="entry name" value="Integrase_recombinase_N"/>
</dbReference>
<evidence type="ECO:0000313" key="8">
    <source>
        <dbReference type="Proteomes" id="UP001055057"/>
    </source>
</evidence>
<dbReference type="RefSeq" id="WP_238182822.1">
    <property type="nucleotide sequence ID" value="NZ_BPRB01000123.1"/>
</dbReference>
<dbReference type="CDD" id="cd00796">
    <property type="entry name" value="INT_Rci_Hp1_C"/>
    <property type="match status" value="1"/>
</dbReference>
<dbReference type="PROSITE" id="PS51898">
    <property type="entry name" value="TYR_RECOMBINASE"/>
    <property type="match status" value="1"/>
</dbReference>
<dbReference type="InterPro" id="IPR002104">
    <property type="entry name" value="Integrase_catalytic"/>
</dbReference>
<keyword evidence="3" id="KW-0238">DNA-binding</keyword>
<name>A0ABQ4U083_9HYPH</name>
<comment type="caution">
    <text evidence="7">The sequence shown here is derived from an EMBL/GenBank/DDBJ whole genome shotgun (WGS) entry which is preliminary data.</text>
</comment>
<accession>A0ABQ4U083</accession>
<evidence type="ECO:0000256" key="4">
    <source>
        <dbReference type="ARBA" id="ARBA00023172"/>
    </source>
</evidence>
<evidence type="ECO:0000256" key="1">
    <source>
        <dbReference type="ARBA" id="ARBA00008857"/>
    </source>
</evidence>
<feature type="domain" description="Tyr recombinase" evidence="6">
    <location>
        <begin position="176"/>
        <end position="347"/>
    </location>
</feature>
<dbReference type="InterPro" id="IPR013762">
    <property type="entry name" value="Integrase-like_cat_sf"/>
</dbReference>
<evidence type="ECO:0000256" key="2">
    <source>
        <dbReference type="ARBA" id="ARBA00022908"/>
    </source>
</evidence>
<evidence type="ECO:0000259" key="6">
    <source>
        <dbReference type="PROSITE" id="PS51898"/>
    </source>
</evidence>
<organism evidence="7 8">
    <name type="scientific">Methylobacterium trifolii</name>
    <dbReference type="NCBI Taxonomy" id="1003092"/>
    <lineage>
        <taxon>Bacteria</taxon>
        <taxon>Pseudomonadati</taxon>
        <taxon>Pseudomonadota</taxon>
        <taxon>Alphaproteobacteria</taxon>
        <taxon>Hyphomicrobiales</taxon>
        <taxon>Methylobacteriaceae</taxon>
        <taxon>Methylobacterium</taxon>
    </lineage>
</organism>
<dbReference type="InterPro" id="IPR050090">
    <property type="entry name" value="Tyrosine_recombinase_XerCD"/>
</dbReference>
<dbReference type="PANTHER" id="PTHR30349:SF41">
    <property type="entry name" value="INTEGRASE_RECOMBINASE PROTEIN MJ0367-RELATED"/>
    <property type="match status" value="1"/>
</dbReference>
<comment type="similarity">
    <text evidence="1">Belongs to the 'phage' integrase family.</text>
</comment>
<feature type="region of interest" description="Disordered" evidence="5">
    <location>
        <begin position="353"/>
        <end position="373"/>
    </location>
</feature>
<proteinExistence type="inferred from homology"/>
<keyword evidence="4" id="KW-0233">DNA recombination</keyword>
<dbReference type="SUPFAM" id="SSF56349">
    <property type="entry name" value="DNA breaking-rejoining enzymes"/>
    <property type="match status" value="1"/>
</dbReference>
<dbReference type="PANTHER" id="PTHR30349">
    <property type="entry name" value="PHAGE INTEGRASE-RELATED"/>
    <property type="match status" value="1"/>
</dbReference>
<evidence type="ECO:0000256" key="3">
    <source>
        <dbReference type="ARBA" id="ARBA00023125"/>
    </source>
</evidence>
<dbReference type="EMBL" id="BPRB01000123">
    <property type="protein sequence ID" value="GJE60282.1"/>
    <property type="molecule type" value="Genomic_DNA"/>
</dbReference>
<dbReference type="InterPro" id="IPR011010">
    <property type="entry name" value="DNA_brk_join_enz"/>
</dbReference>
<reference evidence="7" key="1">
    <citation type="journal article" date="2021" name="Front. Microbiol.">
        <title>Comprehensive Comparative Genomics and Phenotyping of Methylobacterium Species.</title>
        <authorList>
            <person name="Alessa O."/>
            <person name="Ogura Y."/>
            <person name="Fujitani Y."/>
            <person name="Takami H."/>
            <person name="Hayashi T."/>
            <person name="Sahin N."/>
            <person name="Tani A."/>
        </authorList>
    </citation>
    <scope>NUCLEOTIDE SEQUENCE</scope>
    <source>
        <strain evidence="7">DSM 23632</strain>
    </source>
</reference>
<feature type="compositionally biased region" description="Polar residues" evidence="5">
    <location>
        <begin position="356"/>
        <end position="366"/>
    </location>
</feature>
<keyword evidence="8" id="KW-1185">Reference proteome</keyword>
<dbReference type="Pfam" id="PF00589">
    <property type="entry name" value="Phage_integrase"/>
    <property type="match status" value="1"/>
</dbReference>
<evidence type="ECO:0000313" key="7">
    <source>
        <dbReference type="EMBL" id="GJE60282.1"/>
    </source>
</evidence>
<gene>
    <name evidence="7" type="primary">xerC_2</name>
    <name evidence="7" type="ORF">MPOCJGCO_2393</name>
</gene>
<reference evidence="7" key="2">
    <citation type="submission" date="2021-08" db="EMBL/GenBank/DDBJ databases">
        <authorList>
            <person name="Tani A."/>
            <person name="Ola A."/>
            <person name="Ogura Y."/>
            <person name="Katsura K."/>
            <person name="Hayashi T."/>
        </authorList>
    </citation>
    <scope>NUCLEOTIDE SEQUENCE</scope>
    <source>
        <strain evidence="7">DSM 23632</strain>
    </source>
</reference>
<keyword evidence="2" id="KW-0229">DNA integration</keyword>
<dbReference type="Proteomes" id="UP001055057">
    <property type="component" value="Unassembled WGS sequence"/>
</dbReference>
<evidence type="ECO:0000256" key="5">
    <source>
        <dbReference type="SAM" id="MobiDB-lite"/>
    </source>
</evidence>
<dbReference type="Gene3D" id="1.10.443.10">
    <property type="entry name" value="Intergrase catalytic core"/>
    <property type="match status" value="1"/>
</dbReference>
<sequence>MQIRLGTADDVAGADGAKILMHEQAKDAARAWVKSLRRTPDAKPALTVADAMERYLTGREAEGMKAVYDARSRNRAHILPTLGAARVADLSLEKLRRWRDAMVRAPKMVRTGRFALKPNVREVDITDPEALRRRRDTANRTLTLLKAALNWTYQHQLTENDRAWRLLKPFKDTGAARVRFLDTSEQQRLLNTTEGALRDLVAAALMTGARFGELARLTVRDFDRANGTVFIERSKNGRARHVPLTSGGAALFERLSAGRAPKAALLTRDDGEPWKPAQYQRPFKGALARAKLESITLHELRHSYASAMVRNGAPLIVVAEALGHSGTRMAEKHYAHLAPSFVADTIRRTAPDLDLPQSNLKRTTPPSLARADR</sequence>
<dbReference type="Gene3D" id="1.10.150.130">
    <property type="match status" value="1"/>
</dbReference>